<dbReference type="SUPFAM" id="SSF51735">
    <property type="entry name" value="NAD(P)-binding Rossmann-fold domains"/>
    <property type="match status" value="1"/>
</dbReference>
<dbReference type="InterPro" id="IPR050177">
    <property type="entry name" value="Lipid_A_modif_metabolic_enz"/>
</dbReference>
<dbReference type="PANTHER" id="PTHR43245">
    <property type="entry name" value="BIFUNCTIONAL POLYMYXIN RESISTANCE PROTEIN ARNA"/>
    <property type="match status" value="1"/>
</dbReference>
<organism evidence="2 3">
    <name type="scientific">Billgrantia montanilacus</name>
    <dbReference type="NCBI Taxonomy" id="2282305"/>
    <lineage>
        <taxon>Bacteria</taxon>
        <taxon>Pseudomonadati</taxon>
        <taxon>Pseudomonadota</taxon>
        <taxon>Gammaproteobacteria</taxon>
        <taxon>Oceanospirillales</taxon>
        <taxon>Halomonadaceae</taxon>
        <taxon>Billgrantia</taxon>
    </lineage>
</organism>
<comment type="caution">
    <text evidence="2">The sequence shown here is derived from an EMBL/GenBank/DDBJ whole genome shotgun (WGS) entry which is preliminary data.</text>
</comment>
<dbReference type="Gene3D" id="3.40.50.720">
    <property type="entry name" value="NAD(P)-binding Rossmann-like Domain"/>
    <property type="match status" value="1"/>
</dbReference>
<dbReference type="Gene3D" id="3.90.25.10">
    <property type="entry name" value="UDP-galactose 4-epimerase, domain 1"/>
    <property type="match status" value="1"/>
</dbReference>
<gene>
    <name evidence="2" type="ORF">DU505_03160</name>
</gene>
<accession>A0A368U1I8</accession>
<dbReference type="RefSeq" id="WP_114477556.1">
    <property type="nucleotide sequence ID" value="NZ_QPII01000002.1"/>
</dbReference>
<evidence type="ECO:0000259" key="1">
    <source>
        <dbReference type="Pfam" id="PF01370"/>
    </source>
</evidence>
<evidence type="ECO:0000313" key="2">
    <source>
        <dbReference type="EMBL" id="RCV90915.1"/>
    </source>
</evidence>
<dbReference type="Pfam" id="PF01370">
    <property type="entry name" value="Epimerase"/>
    <property type="match status" value="1"/>
</dbReference>
<name>A0A368U1I8_9GAMM</name>
<reference evidence="2 3" key="1">
    <citation type="submission" date="2018-07" db="EMBL/GenBank/DDBJ databases">
        <title>Halomonas montanilacus sp. nov., isolated from Lake Pengyan on Tibetan Plateau.</title>
        <authorList>
            <person name="Lu H."/>
            <person name="Xing P."/>
            <person name="Wu Q."/>
        </authorList>
    </citation>
    <scope>NUCLEOTIDE SEQUENCE [LARGE SCALE GENOMIC DNA]</scope>
    <source>
        <strain evidence="2 3">PYC7W</strain>
    </source>
</reference>
<feature type="domain" description="NAD-dependent epimerase/dehydratase" evidence="1">
    <location>
        <begin position="4"/>
        <end position="212"/>
    </location>
</feature>
<evidence type="ECO:0000313" key="3">
    <source>
        <dbReference type="Proteomes" id="UP000252405"/>
    </source>
</evidence>
<proteinExistence type="predicted"/>
<dbReference type="PANTHER" id="PTHR43245:SF13">
    <property type="entry name" value="UDP-D-APIOSE_UDP-D-XYLOSE SYNTHASE 2"/>
    <property type="match status" value="1"/>
</dbReference>
<protein>
    <submittedName>
        <fullName evidence="2">NAD(P)-dependent oxidoreductase</fullName>
    </submittedName>
</protein>
<dbReference type="Proteomes" id="UP000252405">
    <property type="component" value="Unassembled WGS sequence"/>
</dbReference>
<dbReference type="InterPro" id="IPR036291">
    <property type="entry name" value="NAD(P)-bd_dom_sf"/>
</dbReference>
<dbReference type="InterPro" id="IPR001509">
    <property type="entry name" value="Epimerase_deHydtase"/>
</dbReference>
<dbReference type="AlphaFoldDB" id="A0A368U1I8"/>
<keyword evidence="3" id="KW-1185">Reference proteome</keyword>
<dbReference type="EMBL" id="QPII01000002">
    <property type="protein sequence ID" value="RCV90915.1"/>
    <property type="molecule type" value="Genomic_DNA"/>
</dbReference>
<dbReference type="OrthoDB" id="9803010at2"/>
<sequence length="276" mass="30277">MKKVLVTGVTGFVGRQVMRALSSPAVKLVPVVREGKEDLVNTLPNVERVVTTADLFAEDVAWWTQQCQGVDVVVHVAWYAEPGKYLQASQNMDCLIGSLNLAKGASNAGVKRMVGVGTCFEYDLTCCILPVDTPLKPLTPYAASKAALYLNLSQWLPAQSIQFAWCRLFYLYGEGEDERRLVPYLRKQLEKGEPAELTSGRQIRDFLDVREAGKKIADIAQGGYVGPVNICSGVPITVRQLAQQIADEYGSRDLLKFGARPDNLVDPSCVLGIPNE</sequence>